<evidence type="ECO:0000313" key="3">
    <source>
        <dbReference type="EMBL" id="PJI86370.1"/>
    </source>
</evidence>
<evidence type="ECO:0000256" key="1">
    <source>
        <dbReference type="SAM" id="MobiDB-lite"/>
    </source>
</evidence>
<keyword evidence="4" id="KW-1185">Reference proteome</keyword>
<feature type="compositionally biased region" description="Acidic residues" evidence="1">
    <location>
        <begin position="75"/>
        <end position="96"/>
    </location>
</feature>
<sequence>MRNIWVKTVAATSICILVNAAPLTAGGLANQIVEAPQVVAPAAPVTEAAMPGWVLPAVGLLLLGAVAASAGGGDGDGDGDDSSDDGDDDSIIVDPK</sequence>
<dbReference type="RefSeq" id="WP_100368660.1">
    <property type="nucleotide sequence ID" value="NZ_PGTY01000002.1"/>
</dbReference>
<accession>A0A2M8W627</accession>
<gene>
    <name evidence="3" type="ORF">BC777_2739</name>
</gene>
<evidence type="ECO:0000256" key="2">
    <source>
        <dbReference type="SAM" id="SignalP"/>
    </source>
</evidence>
<organism evidence="3 4">
    <name type="scientific">Yoonia maricola</name>
    <dbReference type="NCBI Taxonomy" id="420999"/>
    <lineage>
        <taxon>Bacteria</taxon>
        <taxon>Pseudomonadati</taxon>
        <taxon>Pseudomonadota</taxon>
        <taxon>Alphaproteobacteria</taxon>
        <taxon>Rhodobacterales</taxon>
        <taxon>Paracoccaceae</taxon>
        <taxon>Yoonia</taxon>
    </lineage>
</organism>
<dbReference type="EMBL" id="PGTY01000002">
    <property type="protein sequence ID" value="PJI86370.1"/>
    <property type="molecule type" value="Genomic_DNA"/>
</dbReference>
<feature type="chain" id="PRO_5014676655" description="Secreted protein" evidence="2">
    <location>
        <begin position="21"/>
        <end position="96"/>
    </location>
</feature>
<protein>
    <recommendedName>
        <fullName evidence="5">Secreted protein</fullName>
    </recommendedName>
</protein>
<comment type="caution">
    <text evidence="3">The sequence shown here is derived from an EMBL/GenBank/DDBJ whole genome shotgun (WGS) entry which is preliminary data.</text>
</comment>
<evidence type="ECO:0008006" key="5">
    <source>
        <dbReference type="Google" id="ProtNLM"/>
    </source>
</evidence>
<dbReference type="AlphaFoldDB" id="A0A2M8W627"/>
<evidence type="ECO:0000313" key="4">
    <source>
        <dbReference type="Proteomes" id="UP000228531"/>
    </source>
</evidence>
<dbReference type="Proteomes" id="UP000228531">
    <property type="component" value="Unassembled WGS sequence"/>
</dbReference>
<keyword evidence="2" id="KW-0732">Signal</keyword>
<name>A0A2M8W627_9RHOB</name>
<feature type="region of interest" description="Disordered" evidence="1">
    <location>
        <begin position="72"/>
        <end position="96"/>
    </location>
</feature>
<feature type="signal peptide" evidence="2">
    <location>
        <begin position="1"/>
        <end position="20"/>
    </location>
</feature>
<proteinExistence type="predicted"/>
<reference evidence="3 4" key="1">
    <citation type="submission" date="2017-11" db="EMBL/GenBank/DDBJ databases">
        <title>Genomic Encyclopedia of Archaeal and Bacterial Type Strains, Phase II (KMG-II): From Individual Species to Whole Genera.</title>
        <authorList>
            <person name="Goeker M."/>
        </authorList>
    </citation>
    <scope>NUCLEOTIDE SEQUENCE [LARGE SCALE GENOMIC DNA]</scope>
    <source>
        <strain evidence="3 4">DSM 29128</strain>
    </source>
</reference>